<proteinExistence type="inferred from homology"/>
<comment type="catalytic activity">
    <reaction evidence="1 7">
        <text>Hydrolysis of (1-&gt;4)-beta-linkages between N-acetylmuramic acid and N-acetyl-D-glucosamine residues in a peptidoglycan and between N-acetyl-D-glucosamine residues in chitodextrins.</text>
        <dbReference type="EC" id="3.2.1.17"/>
    </reaction>
</comment>
<keyword evidence="4 7" id="KW-0378">Hydrolase</keyword>
<sequence>MNEHLTTSRAGRQLIRHFEGLVLVAAPCPAGIPTVGVGHTGDDVRLGMVITRADADRLLTRDLKRFEAVVKDAVTVPLSQGEFDALVSLVFNIGEGAFRSSTCLKRLNAGDRDGAAEALTWWNKATVNGEKVEVDGLTRRRKAEADLFFNSKPKVQPIRLPDNVCRWTERRRP</sequence>
<dbReference type="InterPro" id="IPR023346">
    <property type="entry name" value="Lysozyme-like_dom_sf"/>
</dbReference>
<keyword evidence="3 7" id="KW-0081">Bacteriolytic enzyme</keyword>
<dbReference type="InterPro" id="IPR002196">
    <property type="entry name" value="Glyco_hydro_24"/>
</dbReference>
<evidence type="ECO:0000313" key="8">
    <source>
        <dbReference type="EMBL" id="GGH99987.1"/>
    </source>
</evidence>
<dbReference type="GO" id="GO:0042742">
    <property type="term" value="P:defense response to bacterium"/>
    <property type="evidence" value="ECO:0007669"/>
    <property type="project" value="UniProtKB-KW"/>
</dbReference>
<accession>A0A8J3ERS1</accession>
<dbReference type="PANTHER" id="PTHR38107">
    <property type="match status" value="1"/>
</dbReference>
<dbReference type="HAMAP" id="MF_04110">
    <property type="entry name" value="ENDOLYSIN_T4"/>
    <property type="match status" value="1"/>
</dbReference>
<reference evidence="8" key="1">
    <citation type="journal article" date="2014" name="Int. J. Syst. Evol. Microbiol.">
        <title>Complete genome sequence of Corynebacterium casei LMG S-19264T (=DSM 44701T), isolated from a smear-ripened cheese.</title>
        <authorList>
            <consortium name="US DOE Joint Genome Institute (JGI-PGF)"/>
            <person name="Walter F."/>
            <person name="Albersmeier A."/>
            <person name="Kalinowski J."/>
            <person name="Ruckert C."/>
        </authorList>
    </citation>
    <scope>NUCLEOTIDE SEQUENCE</scope>
    <source>
        <strain evidence="8">CGMCC 1.14984</strain>
    </source>
</reference>
<dbReference type="GO" id="GO:0031640">
    <property type="term" value="P:killing of cells of another organism"/>
    <property type="evidence" value="ECO:0007669"/>
    <property type="project" value="UniProtKB-KW"/>
</dbReference>
<evidence type="ECO:0000256" key="3">
    <source>
        <dbReference type="ARBA" id="ARBA00022638"/>
    </source>
</evidence>
<evidence type="ECO:0000256" key="1">
    <source>
        <dbReference type="ARBA" id="ARBA00000632"/>
    </source>
</evidence>
<reference evidence="9 11" key="2">
    <citation type="submission" date="2020-02" db="EMBL/GenBank/DDBJ databases">
        <title>Genome sequence of Parvularcula flava strain NH6-79.</title>
        <authorList>
            <person name="Abdul Karim M.H."/>
            <person name="Lam M.Q."/>
            <person name="Chen S.J."/>
            <person name="Yahya A."/>
            <person name="Shahir S."/>
            <person name="Shamsir M.S."/>
            <person name="Chong C.S."/>
        </authorList>
    </citation>
    <scope>NUCLEOTIDE SEQUENCE [LARGE SCALE GENOMIC DNA]</scope>
    <source>
        <strain evidence="9 11">NH6-79</strain>
    </source>
</reference>
<evidence type="ECO:0000313" key="10">
    <source>
        <dbReference type="Proteomes" id="UP000621856"/>
    </source>
</evidence>
<dbReference type="InterPro" id="IPR023347">
    <property type="entry name" value="Lysozyme_dom_sf"/>
</dbReference>
<keyword evidence="6 7" id="KW-0326">Glycosidase</keyword>
<evidence type="ECO:0000256" key="4">
    <source>
        <dbReference type="ARBA" id="ARBA00022801"/>
    </source>
</evidence>
<reference evidence="8" key="3">
    <citation type="submission" date="2020-09" db="EMBL/GenBank/DDBJ databases">
        <authorList>
            <person name="Sun Q."/>
            <person name="Zhou Y."/>
        </authorList>
    </citation>
    <scope>NUCLEOTIDE SEQUENCE</scope>
    <source>
        <strain evidence="8">CGMCC 1.14984</strain>
    </source>
</reference>
<keyword evidence="5" id="KW-1035">Host cytoplasm</keyword>
<dbReference type="GO" id="GO:0003796">
    <property type="term" value="F:lysozyme activity"/>
    <property type="evidence" value="ECO:0007669"/>
    <property type="project" value="UniProtKB-EC"/>
</dbReference>
<dbReference type="EC" id="3.2.1.17" evidence="7"/>
<evidence type="ECO:0000256" key="2">
    <source>
        <dbReference type="ARBA" id="ARBA00022529"/>
    </source>
</evidence>
<dbReference type="Proteomes" id="UP000621856">
    <property type="component" value="Unassembled WGS sequence"/>
</dbReference>
<dbReference type="SUPFAM" id="SSF53955">
    <property type="entry name" value="Lysozyme-like"/>
    <property type="match status" value="1"/>
</dbReference>
<dbReference type="Proteomes" id="UP000818603">
    <property type="component" value="Unassembled WGS sequence"/>
</dbReference>
<dbReference type="InterPro" id="IPR034690">
    <property type="entry name" value="Endolysin_T4_type"/>
</dbReference>
<dbReference type="InterPro" id="IPR033907">
    <property type="entry name" value="Endolysin_autolysin"/>
</dbReference>
<comment type="caution">
    <text evidence="8">The sequence shown here is derived from an EMBL/GenBank/DDBJ whole genome shotgun (WGS) entry which is preliminary data.</text>
</comment>
<dbReference type="CDD" id="cd00737">
    <property type="entry name" value="lyz_endolysin_autolysin"/>
    <property type="match status" value="1"/>
</dbReference>
<dbReference type="PANTHER" id="PTHR38107:SF3">
    <property type="entry name" value="LYSOZYME RRRD-RELATED"/>
    <property type="match status" value="1"/>
</dbReference>
<evidence type="ECO:0000313" key="9">
    <source>
        <dbReference type="EMBL" id="NHK29203.1"/>
    </source>
</evidence>
<dbReference type="EMBL" id="VCJR02000003">
    <property type="protein sequence ID" value="NHK29203.1"/>
    <property type="molecule type" value="Genomic_DNA"/>
</dbReference>
<evidence type="ECO:0000256" key="6">
    <source>
        <dbReference type="ARBA" id="ARBA00023295"/>
    </source>
</evidence>
<dbReference type="RefSeq" id="WP_155141991.1">
    <property type="nucleotide sequence ID" value="NZ_BMGZ01000003.1"/>
</dbReference>
<gene>
    <name evidence="9" type="ORF">FF098_014880</name>
    <name evidence="8" type="ORF">GCM10011355_27220</name>
</gene>
<evidence type="ECO:0000313" key="11">
    <source>
        <dbReference type="Proteomes" id="UP000818603"/>
    </source>
</evidence>
<protein>
    <recommendedName>
        <fullName evidence="7">Lysozyme</fullName>
        <ecNumber evidence="7">3.2.1.17</ecNumber>
    </recommendedName>
</protein>
<name>A0A8J3ERS1_9PROT</name>
<dbReference type="GO" id="GO:0016998">
    <property type="term" value="P:cell wall macromolecule catabolic process"/>
    <property type="evidence" value="ECO:0007669"/>
    <property type="project" value="InterPro"/>
</dbReference>
<evidence type="ECO:0000256" key="5">
    <source>
        <dbReference type="ARBA" id="ARBA00023200"/>
    </source>
</evidence>
<comment type="similarity">
    <text evidence="7">Belongs to the glycosyl hydrolase 24 family.</text>
</comment>
<dbReference type="EMBL" id="BMGZ01000003">
    <property type="protein sequence ID" value="GGH99987.1"/>
    <property type="molecule type" value="Genomic_DNA"/>
</dbReference>
<dbReference type="GO" id="GO:0009253">
    <property type="term" value="P:peptidoglycan catabolic process"/>
    <property type="evidence" value="ECO:0007669"/>
    <property type="project" value="InterPro"/>
</dbReference>
<dbReference type="AlphaFoldDB" id="A0A8J3ERS1"/>
<evidence type="ECO:0000256" key="7">
    <source>
        <dbReference type="RuleBase" id="RU003788"/>
    </source>
</evidence>
<dbReference type="InterPro" id="IPR051018">
    <property type="entry name" value="Bacteriophage_GH24"/>
</dbReference>
<dbReference type="Gene3D" id="1.10.530.40">
    <property type="match status" value="1"/>
</dbReference>
<dbReference type="Pfam" id="PF00959">
    <property type="entry name" value="Phage_lysozyme"/>
    <property type="match status" value="1"/>
</dbReference>
<keyword evidence="11" id="KW-1185">Reference proteome</keyword>
<keyword evidence="2 7" id="KW-0929">Antimicrobial</keyword>
<organism evidence="8 10">
    <name type="scientific">Aquisalinus luteolus</name>
    <dbReference type="NCBI Taxonomy" id="1566827"/>
    <lineage>
        <taxon>Bacteria</taxon>
        <taxon>Pseudomonadati</taxon>
        <taxon>Pseudomonadota</taxon>
        <taxon>Alphaproteobacteria</taxon>
        <taxon>Parvularculales</taxon>
        <taxon>Parvularculaceae</taxon>
        <taxon>Aquisalinus</taxon>
    </lineage>
</organism>